<comment type="caution">
    <text evidence="4">The sequence shown here is derived from an EMBL/GenBank/DDBJ whole genome shotgun (WGS) entry which is preliminary data.</text>
</comment>
<dbReference type="InterPro" id="IPR012674">
    <property type="entry name" value="Calycin"/>
</dbReference>
<dbReference type="Gene3D" id="2.40.128.20">
    <property type="match status" value="1"/>
</dbReference>
<dbReference type="PANTHER" id="PTHR15854:SF2">
    <property type="entry name" value="MARVEL DOMAIN-CONTAINING PROTEIN-RELATED"/>
    <property type="match status" value="1"/>
</dbReference>
<proteinExistence type="predicted"/>
<dbReference type="PANTHER" id="PTHR15854">
    <property type="entry name" value="THAP4 PROTEIN"/>
    <property type="match status" value="1"/>
</dbReference>
<dbReference type="InterPro" id="IPR045165">
    <property type="entry name" value="Nitrobindin"/>
</dbReference>
<evidence type="ECO:0000313" key="4">
    <source>
        <dbReference type="EMBL" id="CAD5206174.1"/>
    </source>
</evidence>
<sequence>MTVLQRTIISFLVVSALCPFFVWPKIDKCADKDMNCYLWVAENPERCENDEIIIKDCKKTCGNCTESVEVEEKYNIKNLAPSLHKVAFLVGIWRSEFGGKADFPTIPRFTYGEHIDISIAKHTRTPVLNYTAFAWDNGDLTELHSENGYITGHPNNSIVAMTTVMSNGFATVEQGNETDHSIRFRLRNIGRINFSRDLPVRRMVRDWILLNETHLESRLVMATTTHPMLLHTHIIYKKLYP</sequence>
<dbReference type="PROSITE" id="PS51670">
    <property type="entry name" value="SHKT"/>
    <property type="match status" value="1"/>
</dbReference>
<reference evidence="4" key="1">
    <citation type="submission" date="2020-09" db="EMBL/GenBank/DDBJ databases">
        <authorList>
            <person name="Kikuchi T."/>
        </authorList>
    </citation>
    <scope>NUCLEOTIDE SEQUENCE</scope>
    <source>
        <strain evidence="4">SH1</strain>
    </source>
</reference>
<accession>A0A811JRV8</accession>
<dbReference type="Proteomes" id="UP000614601">
    <property type="component" value="Unassembled WGS sequence"/>
</dbReference>
<evidence type="ECO:0000313" key="5">
    <source>
        <dbReference type="Proteomes" id="UP000614601"/>
    </source>
</evidence>
<dbReference type="InterPro" id="IPR003582">
    <property type="entry name" value="ShKT_dom"/>
</dbReference>
<evidence type="ECO:0000256" key="2">
    <source>
        <dbReference type="SAM" id="SignalP"/>
    </source>
</evidence>
<keyword evidence="2" id="KW-0732">Signal</keyword>
<dbReference type="OrthoDB" id="58529at2759"/>
<dbReference type="SUPFAM" id="SSF50814">
    <property type="entry name" value="Lipocalins"/>
    <property type="match status" value="1"/>
</dbReference>
<evidence type="ECO:0000259" key="3">
    <source>
        <dbReference type="PROSITE" id="PS51670"/>
    </source>
</evidence>
<feature type="signal peptide" evidence="2">
    <location>
        <begin position="1"/>
        <end position="24"/>
    </location>
</feature>
<name>A0A811JRV8_9BILA</name>
<evidence type="ECO:0000256" key="1">
    <source>
        <dbReference type="PROSITE-ProRule" id="PRU01005"/>
    </source>
</evidence>
<feature type="chain" id="PRO_5035594383" description="ShKT domain-containing protein" evidence="2">
    <location>
        <begin position="25"/>
        <end position="241"/>
    </location>
</feature>
<organism evidence="4 5">
    <name type="scientific">Bursaphelenchus okinawaensis</name>
    <dbReference type="NCBI Taxonomy" id="465554"/>
    <lineage>
        <taxon>Eukaryota</taxon>
        <taxon>Metazoa</taxon>
        <taxon>Ecdysozoa</taxon>
        <taxon>Nematoda</taxon>
        <taxon>Chromadorea</taxon>
        <taxon>Rhabditida</taxon>
        <taxon>Tylenchina</taxon>
        <taxon>Tylenchomorpha</taxon>
        <taxon>Aphelenchoidea</taxon>
        <taxon>Aphelenchoididae</taxon>
        <taxon>Bursaphelenchus</taxon>
    </lineage>
</organism>
<dbReference type="AlphaFoldDB" id="A0A811JRV8"/>
<gene>
    <name evidence="4" type="ORF">BOKJ2_LOCUS858</name>
</gene>
<dbReference type="CDD" id="cd07828">
    <property type="entry name" value="lipocalin_heme-bd-THAP4-like"/>
    <property type="match status" value="1"/>
</dbReference>
<dbReference type="EMBL" id="CAJFCW020000001">
    <property type="protein sequence ID" value="CAG9080746.1"/>
    <property type="molecule type" value="Genomic_DNA"/>
</dbReference>
<dbReference type="Pfam" id="PF08768">
    <property type="entry name" value="THAP4_heme-bd"/>
    <property type="match status" value="1"/>
</dbReference>
<protein>
    <recommendedName>
        <fullName evidence="3">ShKT domain-containing protein</fullName>
    </recommendedName>
</protein>
<dbReference type="EMBL" id="CAJFDH010000001">
    <property type="protein sequence ID" value="CAD5206174.1"/>
    <property type="molecule type" value="Genomic_DNA"/>
</dbReference>
<comment type="caution">
    <text evidence="1">Lacks conserved residue(s) required for the propagation of feature annotation.</text>
</comment>
<feature type="domain" description="ShKT" evidence="3">
    <location>
        <begin position="29"/>
        <end position="64"/>
    </location>
</feature>
<dbReference type="Proteomes" id="UP000783686">
    <property type="component" value="Unassembled WGS sequence"/>
</dbReference>
<keyword evidence="5" id="KW-1185">Reference proteome</keyword>
<dbReference type="InterPro" id="IPR014878">
    <property type="entry name" value="THAP4-like_heme-bd"/>
</dbReference>